<dbReference type="PROSITE" id="PS51323">
    <property type="entry name" value="IGFBP_N_2"/>
    <property type="match status" value="1"/>
</dbReference>
<evidence type="ECO:0000259" key="14">
    <source>
        <dbReference type="PROSITE" id="PS51323"/>
    </source>
</evidence>
<evidence type="ECO:0000256" key="2">
    <source>
        <dbReference type="ARBA" id="ARBA00013677"/>
    </source>
</evidence>
<dbReference type="GO" id="GO:0006915">
    <property type="term" value="P:apoptotic process"/>
    <property type="evidence" value="ECO:0007669"/>
    <property type="project" value="UniProtKB-KW"/>
</dbReference>
<dbReference type="GO" id="GO:0005615">
    <property type="term" value="C:extracellular space"/>
    <property type="evidence" value="ECO:0007669"/>
    <property type="project" value="TreeGrafter"/>
</dbReference>
<feature type="region of interest" description="Disordered" evidence="11">
    <location>
        <begin position="124"/>
        <end position="145"/>
    </location>
</feature>
<organism evidence="15 16">
    <name type="scientific">Crotalus adamanteus</name>
    <name type="common">Eastern diamondback rattlesnake</name>
    <dbReference type="NCBI Taxonomy" id="8729"/>
    <lineage>
        <taxon>Eukaryota</taxon>
        <taxon>Metazoa</taxon>
        <taxon>Chordata</taxon>
        <taxon>Craniata</taxon>
        <taxon>Vertebrata</taxon>
        <taxon>Euteleostomi</taxon>
        <taxon>Lepidosauria</taxon>
        <taxon>Squamata</taxon>
        <taxon>Bifurcata</taxon>
        <taxon>Unidentata</taxon>
        <taxon>Episquamata</taxon>
        <taxon>Toxicofera</taxon>
        <taxon>Serpentes</taxon>
        <taxon>Colubroidea</taxon>
        <taxon>Viperidae</taxon>
        <taxon>Crotalinae</taxon>
        <taxon>Crotalus</taxon>
    </lineage>
</organism>
<dbReference type="FunFam" id="4.10.40.20:FF:000001">
    <property type="entry name" value="Insulin-like growth factor binding protein 5"/>
    <property type="match status" value="1"/>
</dbReference>
<evidence type="ECO:0000256" key="4">
    <source>
        <dbReference type="ARBA" id="ARBA00022553"/>
    </source>
</evidence>
<dbReference type="PRINTS" id="PR01976">
    <property type="entry name" value="IGFBPFAMILY"/>
</dbReference>
<feature type="domain" description="Thyroglobulin type-1" evidence="13">
    <location>
        <begin position="203"/>
        <end position="272"/>
    </location>
</feature>
<sequence length="321" mass="36033">MLLWAVATALLSRLAVVVGPVVRCDLCDTGALKQCKPMAPECLELVREPDCRCCLTCTLQEGQPCGVYTERCGFGLSCRPRSDEPKPLQALLDGKGLCINVSGDAAGGSTSSSASNRVRDFLFRGTHKPGNSSDLDEDHTISSTENQSVPNINRMLDSKSHVQQTKLDVIKKEYAKNTQRYKYDSQSTDTQNFSSESKQETEYGPCRREMEETLNNLKILNVLSPRGLHIPNCDRKGFYKKKQCFFNLSYMYHLPGANIPPVGHRLTRNRACQCNRDGEGDDGFTHHWILHRLFLLVLLQYRGRFIGFLLDLRLSQLVGNP</sequence>
<evidence type="ECO:0000256" key="11">
    <source>
        <dbReference type="SAM" id="MobiDB-lite"/>
    </source>
</evidence>
<dbReference type="Pfam" id="PF00219">
    <property type="entry name" value="IGFBP"/>
    <property type="match status" value="1"/>
</dbReference>
<feature type="region of interest" description="Disordered" evidence="11">
    <location>
        <begin position="181"/>
        <end position="205"/>
    </location>
</feature>
<dbReference type="GO" id="GO:0031995">
    <property type="term" value="F:insulin-like growth factor II binding"/>
    <property type="evidence" value="ECO:0007669"/>
    <property type="project" value="TreeGrafter"/>
</dbReference>
<dbReference type="EMBL" id="JAOTOJ010000008">
    <property type="protein sequence ID" value="KAK9396624.1"/>
    <property type="molecule type" value="Genomic_DNA"/>
</dbReference>
<dbReference type="InterPro" id="IPR012211">
    <property type="entry name" value="IGFBP-3"/>
</dbReference>
<dbReference type="InterPro" id="IPR009030">
    <property type="entry name" value="Growth_fac_rcpt_cys_sf"/>
</dbReference>
<evidence type="ECO:0000256" key="3">
    <source>
        <dbReference type="ARBA" id="ARBA00022525"/>
    </source>
</evidence>
<evidence type="ECO:0000256" key="6">
    <source>
        <dbReference type="ARBA" id="ARBA00022729"/>
    </source>
</evidence>
<evidence type="ECO:0000313" key="16">
    <source>
        <dbReference type="Proteomes" id="UP001474421"/>
    </source>
</evidence>
<evidence type="ECO:0000256" key="7">
    <source>
        <dbReference type="ARBA" id="ARBA00023157"/>
    </source>
</evidence>
<evidence type="ECO:0000256" key="9">
    <source>
        <dbReference type="ARBA" id="ARBA00023183"/>
    </source>
</evidence>
<keyword evidence="8" id="KW-0325">Glycoprotein</keyword>
<dbReference type="SUPFAM" id="SSF57184">
    <property type="entry name" value="Growth factor receptor domain"/>
    <property type="match status" value="1"/>
</dbReference>
<protein>
    <recommendedName>
        <fullName evidence="2">Insulin-like growth factor-binding protein 3</fullName>
    </recommendedName>
</protein>
<keyword evidence="9" id="KW-0340">Growth factor binding</keyword>
<keyword evidence="5" id="KW-0053">Apoptosis</keyword>
<dbReference type="SMART" id="SM00121">
    <property type="entry name" value="IB"/>
    <property type="match status" value="1"/>
</dbReference>
<dbReference type="InterPro" id="IPR000716">
    <property type="entry name" value="Thyroglobulin_1"/>
</dbReference>
<dbReference type="Proteomes" id="UP001474421">
    <property type="component" value="Unassembled WGS sequence"/>
</dbReference>
<comment type="subcellular location">
    <subcellularLocation>
        <location evidence="1">Secreted</location>
    </subcellularLocation>
</comment>
<dbReference type="PANTHER" id="PTHR11551">
    <property type="entry name" value="INSULIN-LIKE GROWTH FACTOR BINDING PROTEIN"/>
    <property type="match status" value="1"/>
</dbReference>
<dbReference type="AlphaFoldDB" id="A0AAW1B3X4"/>
<dbReference type="Gene3D" id="4.10.40.20">
    <property type="match status" value="1"/>
</dbReference>
<evidence type="ECO:0000256" key="12">
    <source>
        <dbReference type="SAM" id="SignalP"/>
    </source>
</evidence>
<dbReference type="InterPro" id="IPR022321">
    <property type="entry name" value="IGFBP_1-6_chordata"/>
</dbReference>
<evidence type="ECO:0000256" key="5">
    <source>
        <dbReference type="ARBA" id="ARBA00022703"/>
    </source>
</evidence>
<evidence type="ECO:0000256" key="1">
    <source>
        <dbReference type="ARBA" id="ARBA00004613"/>
    </source>
</evidence>
<feature type="compositionally biased region" description="Polar residues" evidence="11">
    <location>
        <begin position="181"/>
        <end position="196"/>
    </location>
</feature>
<evidence type="ECO:0000313" key="15">
    <source>
        <dbReference type="EMBL" id="KAK9396624.1"/>
    </source>
</evidence>
<accession>A0AAW1B3X4</accession>
<feature type="chain" id="PRO_5043351295" description="Insulin-like growth factor-binding protein 3" evidence="12">
    <location>
        <begin position="20"/>
        <end position="321"/>
    </location>
</feature>
<comment type="caution">
    <text evidence="10">Lacks conserved residue(s) required for the propagation of feature annotation.</text>
</comment>
<dbReference type="CDD" id="cd00191">
    <property type="entry name" value="TY"/>
    <property type="match status" value="1"/>
</dbReference>
<evidence type="ECO:0000256" key="10">
    <source>
        <dbReference type="PROSITE-ProRule" id="PRU00500"/>
    </source>
</evidence>
<dbReference type="GO" id="GO:0001968">
    <property type="term" value="F:fibronectin binding"/>
    <property type="evidence" value="ECO:0007669"/>
    <property type="project" value="TreeGrafter"/>
</dbReference>
<evidence type="ECO:0000256" key="8">
    <source>
        <dbReference type="ARBA" id="ARBA00023180"/>
    </source>
</evidence>
<feature type="domain" description="IGFBP N-terminal" evidence="14">
    <location>
        <begin position="20"/>
        <end position="101"/>
    </location>
</feature>
<dbReference type="Gene3D" id="4.10.800.10">
    <property type="entry name" value="Thyroglobulin type-1"/>
    <property type="match status" value="1"/>
</dbReference>
<dbReference type="PROSITE" id="PS51162">
    <property type="entry name" value="THYROGLOBULIN_1_2"/>
    <property type="match status" value="1"/>
</dbReference>
<feature type="signal peptide" evidence="12">
    <location>
        <begin position="1"/>
        <end position="19"/>
    </location>
</feature>
<keyword evidence="7" id="KW-1015">Disulfide bond</keyword>
<keyword evidence="3" id="KW-0964">Secreted</keyword>
<dbReference type="SUPFAM" id="SSF57610">
    <property type="entry name" value="Thyroglobulin type-1 domain"/>
    <property type="match status" value="1"/>
</dbReference>
<dbReference type="PANTHER" id="PTHR11551:SF3">
    <property type="entry name" value="INSULIN-LIKE GROWTH FACTOR-BINDING PROTEIN 3"/>
    <property type="match status" value="1"/>
</dbReference>
<proteinExistence type="predicted"/>
<comment type="caution">
    <text evidence="15">The sequence shown here is derived from an EMBL/GenBank/DDBJ whole genome shotgun (WGS) entry which is preliminary data.</text>
</comment>
<keyword evidence="6 12" id="KW-0732">Signal</keyword>
<dbReference type="PRINTS" id="PR01979">
    <property type="entry name" value="IGFBPFAMILY3"/>
</dbReference>
<dbReference type="GO" id="GO:0043567">
    <property type="term" value="P:regulation of insulin-like growth factor receptor signaling pathway"/>
    <property type="evidence" value="ECO:0007669"/>
    <property type="project" value="TreeGrafter"/>
</dbReference>
<keyword evidence="4" id="KW-0597">Phosphoprotein</keyword>
<dbReference type="InterPro" id="IPR000867">
    <property type="entry name" value="IGFBP-like"/>
</dbReference>
<dbReference type="InterPro" id="IPR036857">
    <property type="entry name" value="Thyroglobulin_1_sf"/>
</dbReference>
<name>A0AAW1B3X4_CROAD</name>
<dbReference type="GO" id="GO:0031994">
    <property type="term" value="F:insulin-like growth factor I binding"/>
    <property type="evidence" value="ECO:0007669"/>
    <property type="project" value="TreeGrafter"/>
</dbReference>
<reference evidence="15 16" key="1">
    <citation type="journal article" date="2024" name="Proc. Natl. Acad. Sci. U.S.A.">
        <title>The genetic regulatory architecture and epigenomic basis for age-related changes in rattlesnake venom.</title>
        <authorList>
            <person name="Hogan M.P."/>
            <person name="Holding M.L."/>
            <person name="Nystrom G.S."/>
            <person name="Colston T.J."/>
            <person name="Bartlett D.A."/>
            <person name="Mason A.J."/>
            <person name="Ellsworth S.A."/>
            <person name="Rautsaw R.M."/>
            <person name="Lawrence K.C."/>
            <person name="Strickland J.L."/>
            <person name="He B."/>
            <person name="Fraser P."/>
            <person name="Margres M.J."/>
            <person name="Gilbert D.M."/>
            <person name="Gibbs H.L."/>
            <person name="Parkinson C.L."/>
            <person name="Rokyta D.R."/>
        </authorList>
    </citation>
    <scope>NUCLEOTIDE SEQUENCE [LARGE SCALE GENOMIC DNA]</scope>
    <source>
        <strain evidence="15">DRR0105</strain>
    </source>
</reference>
<gene>
    <name evidence="15" type="ORF">NXF25_019985</name>
</gene>
<dbReference type="Pfam" id="PF00086">
    <property type="entry name" value="Thyroglobulin_1"/>
    <property type="match status" value="1"/>
</dbReference>
<keyword evidence="16" id="KW-1185">Reference proteome</keyword>
<evidence type="ECO:0000259" key="13">
    <source>
        <dbReference type="PROSITE" id="PS51162"/>
    </source>
</evidence>